<dbReference type="RefSeq" id="WP_422863973.1">
    <property type="nucleotide sequence ID" value="NZ_JAMSKV010000006.1"/>
</dbReference>
<accession>A0ABT1W9L2</accession>
<feature type="region of interest" description="Disordered" evidence="2">
    <location>
        <begin position="662"/>
        <end position="685"/>
    </location>
</feature>
<feature type="chain" id="PRO_5046270496" evidence="3">
    <location>
        <begin position="27"/>
        <end position="685"/>
    </location>
</feature>
<dbReference type="PANTHER" id="PTHR31956">
    <property type="entry name" value="NON-SPECIFIC PHOSPHOLIPASE C4-RELATED"/>
    <property type="match status" value="1"/>
</dbReference>
<feature type="signal peptide" evidence="3">
    <location>
        <begin position="1"/>
        <end position="26"/>
    </location>
</feature>
<evidence type="ECO:0000313" key="5">
    <source>
        <dbReference type="Proteomes" id="UP001524587"/>
    </source>
</evidence>
<dbReference type="InterPro" id="IPR007312">
    <property type="entry name" value="Phosphoesterase"/>
</dbReference>
<gene>
    <name evidence="4" type="ORF">NFI95_08510</name>
</gene>
<name>A0ABT1W9L2_9PROT</name>
<dbReference type="Pfam" id="PF04185">
    <property type="entry name" value="Phosphoesterase"/>
    <property type="match status" value="1"/>
</dbReference>
<evidence type="ECO:0000313" key="4">
    <source>
        <dbReference type="EMBL" id="MCQ8278493.1"/>
    </source>
</evidence>
<dbReference type="Gene3D" id="3.40.720.10">
    <property type="entry name" value="Alkaline Phosphatase, subunit A"/>
    <property type="match status" value="2"/>
</dbReference>
<dbReference type="InterPro" id="IPR017850">
    <property type="entry name" value="Alkaline_phosphatase_core_sf"/>
</dbReference>
<dbReference type="PANTHER" id="PTHR31956:SF1">
    <property type="entry name" value="NON-SPECIFIC PHOSPHOLIPASE C1"/>
    <property type="match status" value="1"/>
</dbReference>
<proteinExistence type="predicted"/>
<keyword evidence="5" id="KW-1185">Reference proteome</keyword>
<evidence type="ECO:0000256" key="2">
    <source>
        <dbReference type="SAM" id="MobiDB-lite"/>
    </source>
</evidence>
<protein>
    <submittedName>
        <fullName evidence="4">Phosphoesterase</fullName>
    </submittedName>
</protein>
<evidence type="ECO:0000256" key="3">
    <source>
        <dbReference type="SAM" id="SignalP"/>
    </source>
</evidence>
<evidence type="ECO:0000256" key="1">
    <source>
        <dbReference type="ARBA" id="ARBA00022801"/>
    </source>
</evidence>
<dbReference type="EMBL" id="JAMSKV010000006">
    <property type="protein sequence ID" value="MCQ8278493.1"/>
    <property type="molecule type" value="Genomic_DNA"/>
</dbReference>
<organism evidence="4 5">
    <name type="scientific">Endosaccharibacter trunci</name>
    <dbReference type="NCBI Taxonomy" id="2812733"/>
    <lineage>
        <taxon>Bacteria</taxon>
        <taxon>Pseudomonadati</taxon>
        <taxon>Pseudomonadota</taxon>
        <taxon>Alphaproteobacteria</taxon>
        <taxon>Acetobacterales</taxon>
        <taxon>Acetobacteraceae</taxon>
        <taxon>Endosaccharibacter</taxon>
    </lineage>
</organism>
<comment type="caution">
    <text evidence="4">The sequence shown here is derived from an EMBL/GenBank/DDBJ whole genome shotgun (WGS) entry which is preliminary data.</text>
</comment>
<sequence length="685" mass="74266">MTFRTRCRSSCATILTLSIMAQPVMANAQEAPGAVTIGPRSSALVGSFTTDLSRQPYLSTAQKVALLRKKVKYVFVLFQENRSFDFYFGTFPGARGLFSQSADRTPGFTQKIVNTDGTVGTVSPFLIPQTVTDVNGKTVQIYPADTASTDHSHTGIVNSQHFVNDVSLNDRFALNEEGLTTNASGQIVSRTTGLPASANPTLEQKQMGELVMGHVDCDTAPYMWQFADRFAMFDDFHMTITSASTPNAIAMIAGQTGLTQWALHPDEASSNVASPVVAKSGGVPMVTDLGPFAGSNLDTSPIKPPYGPNDESPATPTLNQTYASLPLSFMGRAVRKDTSTDQNPALDLADVQHDMDTIAGTGRKPTNWGWFQEGYDAEPTDTAAYPEHSSYITHHNAPQYFGYVGDNPQLTQKHLYGLNDFFLAIKYRMLPSDGGVAYVRGGYDNNDGLKAVDPNPAVQQAFLGGDDHPGYSDLQISEQQLADEVNAIAQSPYWKDSAIIITYDETDGLYDHDAVHTRVKDPEGNALEPSSRIPAIVISPYAKAHAIVRERSEHSSIIKFVDRLFDLIPLADLPDEVRGRRLGKRQEGQDFMGPADDNTPGVGDMLAAFDNARLTGQAPPLPASYAEIEPDAKPSLPHYPSGGCYMLNIVPTDYRNGRLIDPAPADFNPRPSTTPGIPTSGTWTP</sequence>
<reference evidence="4 5" key="1">
    <citation type="submission" date="2022-06" db="EMBL/GenBank/DDBJ databases">
        <title>Endosaccharibacter gen. nov., sp. nov., endophytic bacteria isolated from sugarcane.</title>
        <authorList>
            <person name="Pitiwittayakul N."/>
            <person name="Yukphan P."/>
            <person name="Charoenyingcharoen P."/>
            <person name="Tanasupawat S."/>
        </authorList>
    </citation>
    <scope>NUCLEOTIDE SEQUENCE [LARGE SCALE GENOMIC DNA]</scope>
    <source>
        <strain evidence="4 5">KSS8</strain>
    </source>
</reference>
<feature type="compositionally biased region" description="Low complexity" evidence="2">
    <location>
        <begin position="669"/>
        <end position="685"/>
    </location>
</feature>
<dbReference type="Proteomes" id="UP001524587">
    <property type="component" value="Unassembled WGS sequence"/>
</dbReference>
<keyword evidence="1" id="KW-0378">Hydrolase</keyword>
<keyword evidence="3" id="KW-0732">Signal</keyword>